<dbReference type="EMBL" id="GADI01007974">
    <property type="protein sequence ID" value="JAA65834.1"/>
    <property type="molecule type" value="mRNA"/>
</dbReference>
<dbReference type="GO" id="GO:0004222">
    <property type="term" value="F:metalloendopeptidase activity"/>
    <property type="evidence" value="ECO:0007669"/>
    <property type="project" value="InterPro"/>
</dbReference>
<comment type="caution">
    <text evidence="5">Lacks conserved residue(s) required for the propagation of feature annotation.</text>
</comment>
<feature type="binding site" evidence="5">
    <location>
        <position position="350"/>
    </location>
    <ligand>
        <name>Zn(2+)</name>
        <dbReference type="ChEBI" id="CHEBI:29105"/>
        <note>catalytic</note>
    </ligand>
</feature>
<feature type="domain" description="Peptidase M12B" evidence="7">
    <location>
        <begin position="195"/>
        <end position="422"/>
    </location>
</feature>
<evidence type="ECO:0000313" key="8">
    <source>
        <dbReference type="EMBL" id="JAA65834.1"/>
    </source>
</evidence>
<dbReference type="GO" id="GO:0006509">
    <property type="term" value="P:membrane protein ectodomain proteolysis"/>
    <property type="evidence" value="ECO:0007669"/>
    <property type="project" value="TreeGrafter"/>
</dbReference>
<dbReference type="Pfam" id="PF13688">
    <property type="entry name" value="Reprolysin_5"/>
    <property type="match status" value="1"/>
</dbReference>
<keyword evidence="2" id="KW-0378">Hydrolase</keyword>
<keyword evidence="6" id="KW-0732">Signal</keyword>
<dbReference type="SUPFAM" id="SSF55486">
    <property type="entry name" value="Metalloproteases ('zincins'), catalytic domain"/>
    <property type="match status" value="1"/>
</dbReference>
<dbReference type="InterPro" id="IPR024079">
    <property type="entry name" value="MetalloPept_cat_dom_sf"/>
</dbReference>
<evidence type="ECO:0000259" key="7">
    <source>
        <dbReference type="PROSITE" id="PS50215"/>
    </source>
</evidence>
<evidence type="ECO:0000256" key="4">
    <source>
        <dbReference type="ARBA" id="ARBA00023049"/>
    </source>
</evidence>
<keyword evidence="4 8" id="KW-0482">Metalloprotease</keyword>
<dbReference type="PROSITE" id="PS50215">
    <property type="entry name" value="ADAM_MEPRO"/>
    <property type="match status" value="1"/>
</dbReference>
<feature type="active site" evidence="5">
    <location>
        <position position="351"/>
    </location>
</feature>
<sequence length="478" mass="53939">MFKIILVVTLLQHSARKCSAESIEPQTVFPSIMDARSSTGELLLVIRDGFTLNLQKASVFSNQVKVSTVIDDSKITFDVWGEDLELKLYQDTEKHAAVIVTEDNGVQVHGIIGGKVIRPLFTIERGFNGRLAHELTQIQGEHFAGPNHCFKEDHDIRRGFDDEAVFPNRTLEHSSPTDSTKYLEARQKERDVLQVTPEVHIMLDSVFTSGFNNQNEMLEYLAILIATANLKFKTLARYLDLQLVVTAVTSYTNGTETFVKSPPEHPKAIFASALQNLLNFTRENKRGFQDDDLIVLITGRDIAMYNETTRKLHSQDIAGHAFLGGACGPKNVGMVEDPPRSFKGTLTFVHEVGHMLGSVHDGDPADTVIRDHPGALSCPESDEYIMSSISTSRNRHRFSKCSSLQILVFATNEEGCCLIERAKRHREPVDISRVERWINPQLFCELRHPNIRNVTYVKEIKRDTRHKPDFQYPPGIKE</sequence>
<accession>A0A0K8R5T4</accession>
<dbReference type="PANTHER" id="PTHR11905">
    <property type="entry name" value="ADAM A DISINTEGRIN AND METALLOPROTEASE DOMAIN"/>
    <property type="match status" value="1"/>
</dbReference>
<evidence type="ECO:0000256" key="1">
    <source>
        <dbReference type="ARBA" id="ARBA00022670"/>
    </source>
</evidence>
<reference evidence="8" key="1">
    <citation type="submission" date="2012-12" db="EMBL/GenBank/DDBJ databases">
        <title>Identification and characterization of a phenylalanine ammonia-lyase gene family in Isatis indigotica Fort.</title>
        <authorList>
            <person name="Liu Q."/>
            <person name="Chen J."/>
            <person name="Zhou X."/>
            <person name="Di P."/>
            <person name="Xiao Y."/>
            <person name="Xuan H."/>
            <person name="Zhang L."/>
            <person name="Chen W."/>
        </authorList>
    </citation>
    <scope>NUCLEOTIDE SEQUENCE</scope>
    <source>
        <tissue evidence="8">Salivary gland</tissue>
    </source>
</reference>
<organism evidence="8">
    <name type="scientific">Ixodes ricinus</name>
    <name type="common">Common tick</name>
    <name type="synonym">Acarus ricinus</name>
    <dbReference type="NCBI Taxonomy" id="34613"/>
    <lineage>
        <taxon>Eukaryota</taxon>
        <taxon>Metazoa</taxon>
        <taxon>Ecdysozoa</taxon>
        <taxon>Arthropoda</taxon>
        <taxon>Chelicerata</taxon>
        <taxon>Arachnida</taxon>
        <taxon>Acari</taxon>
        <taxon>Parasitiformes</taxon>
        <taxon>Ixodida</taxon>
        <taxon>Ixodoidea</taxon>
        <taxon>Ixodidae</taxon>
        <taxon>Ixodinae</taxon>
        <taxon>Ixodes</taxon>
    </lineage>
</organism>
<proteinExistence type="evidence at transcript level"/>
<keyword evidence="5" id="KW-0479">Metal-binding</keyword>
<feature type="binding site" evidence="5">
    <location>
        <position position="360"/>
    </location>
    <ligand>
        <name>Zn(2+)</name>
        <dbReference type="ChEBI" id="CHEBI:29105"/>
        <note>catalytic</note>
    </ligand>
</feature>
<dbReference type="InterPro" id="IPR001590">
    <property type="entry name" value="Peptidase_M12B"/>
</dbReference>
<feature type="signal peptide" evidence="6">
    <location>
        <begin position="1"/>
        <end position="20"/>
    </location>
</feature>
<dbReference type="Gene3D" id="3.40.390.10">
    <property type="entry name" value="Collagenase (Catalytic Domain)"/>
    <property type="match status" value="1"/>
</dbReference>
<dbReference type="AlphaFoldDB" id="A0A0K8R5T4"/>
<name>A0A0K8R5T4_IXORI</name>
<feature type="binding site" evidence="5">
    <location>
        <position position="354"/>
    </location>
    <ligand>
        <name>Zn(2+)</name>
        <dbReference type="ChEBI" id="CHEBI:29105"/>
        <note>catalytic</note>
    </ligand>
</feature>
<evidence type="ECO:0000256" key="5">
    <source>
        <dbReference type="PROSITE-ProRule" id="PRU00276"/>
    </source>
</evidence>
<dbReference type="PANTHER" id="PTHR11905:SF159">
    <property type="entry name" value="ADAM METALLOPROTEASE"/>
    <property type="match status" value="1"/>
</dbReference>
<evidence type="ECO:0000256" key="2">
    <source>
        <dbReference type="ARBA" id="ARBA00022801"/>
    </source>
</evidence>
<keyword evidence="1 8" id="KW-0645">Protease</keyword>
<protein>
    <submittedName>
        <fullName evidence="8">Putative metalloprotease</fullName>
    </submittedName>
</protein>
<evidence type="ECO:0000256" key="6">
    <source>
        <dbReference type="SAM" id="SignalP"/>
    </source>
</evidence>
<keyword evidence="3 5" id="KW-0862">Zinc</keyword>
<feature type="chain" id="PRO_5005515880" evidence="6">
    <location>
        <begin position="21"/>
        <end position="478"/>
    </location>
</feature>
<evidence type="ECO:0000256" key="3">
    <source>
        <dbReference type="ARBA" id="ARBA00022833"/>
    </source>
</evidence>
<dbReference type="GO" id="GO:0046872">
    <property type="term" value="F:metal ion binding"/>
    <property type="evidence" value="ECO:0007669"/>
    <property type="project" value="UniProtKB-KW"/>
</dbReference>